<evidence type="ECO:0000256" key="1">
    <source>
        <dbReference type="ARBA" id="ARBA00004123"/>
    </source>
</evidence>
<dbReference type="PROSITE" id="PS50808">
    <property type="entry name" value="ZF_BED"/>
    <property type="match status" value="2"/>
</dbReference>
<dbReference type="EMBL" id="JASPKY010000226">
    <property type="protein sequence ID" value="KAK9718682.1"/>
    <property type="molecule type" value="Genomic_DNA"/>
</dbReference>
<gene>
    <name evidence="11" type="ORF">QE152_g23071</name>
</gene>
<dbReference type="GO" id="GO:0003677">
    <property type="term" value="F:DNA binding"/>
    <property type="evidence" value="ECO:0007669"/>
    <property type="project" value="UniProtKB-KW"/>
</dbReference>
<keyword evidence="8" id="KW-0539">Nucleus</keyword>
<dbReference type="PANTHER" id="PTHR46481">
    <property type="entry name" value="ZINC FINGER BED DOMAIN-CONTAINING PROTEIN 4"/>
    <property type="match status" value="1"/>
</dbReference>
<dbReference type="InterPro" id="IPR003656">
    <property type="entry name" value="Znf_BED"/>
</dbReference>
<feature type="domain" description="BED-type" evidence="10">
    <location>
        <begin position="3"/>
        <end position="53"/>
    </location>
</feature>
<organism evidence="11 12">
    <name type="scientific">Popillia japonica</name>
    <name type="common">Japanese beetle</name>
    <dbReference type="NCBI Taxonomy" id="7064"/>
    <lineage>
        <taxon>Eukaryota</taxon>
        <taxon>Metazoa</taxon>
        <taxon>Ecdysozoa</taxon>
        <taxon>Arthropoda</taxon>
        <taxon>Hexapoda</taxon>
        <taxon>Insecta</taxon>
        <taxon>Pterygota</taxon>
        <taxon>Neoptera</taxon>
        <taxon>Endopterygota</taxon>
        <taxon>Coleoptera</taxon>
        <taxon>Polyphaga</taxon>
        <taxon>Scarabaeiformia</taxon>
        <taxon>Scarabaeidae</taxon>
        <taxon>Rutelinae</taxon>
        <taxon>Popillia</taxon>
    </lineage>
</organism>
<protein>
    <submittedName>
        <fullName evidence="11">HAT family C-terminal dimerization region</fullName>
    </submittedName>
</protein>
<dbReference type="InterPro" id="IPR008906">
    <property type="entry name" value="HATC_C_dom"/>
</dbReference>
<dbReference type="PANTHER" id="PTHR46481:SF10">
    <property type="entry name" value="ZINC FINGER BED DOMAIN-CONTAINING PROTEIN 39"/>
    <property type="match status" value="1"/>
</dbReference>
<evidence type="ECO:0000256" key="8">
    <source>
        <dbReference type="ARBA" id="ARBA00023242"/>
    </source>
</evidence>
<evidence type="ECO:0000256" key="6">
    <source>
        <dbReference type="ARBA" id="ARBA00023125"/>
    </source>
</evidence>
<keyword evidence="7" id="KW-0804">Transcription</keyword>
<keyword evidence="6" id="KW-0238">DNA-binding</keyword>
<dbReference type="Pfam" id="PF05699">
    <property type="entry name" value="Dimer_Tnp_hAT"/>
    <property type="match status" value="1"/>
</dbReference>
<dbReference type="SUPFAM" id="SSF57667">
    <property type="entry name" value="beta-beta-alpha zinc fingers"/>
    <property type="match status" value="2"/>
</dbReference>
<dbReference type="SUPFAM" id="SSF140996">
    <property type="entry name" value="Hermes dimerisation domain"/>
    <property type="match status" value="1"/>
</dbReference>
<dbReference type="GO" id="GO:0009791">
    <property type="term" value="P:post-embryonic development"/>
    <property type="evidence" value="ECO:0007669"/>
    <property type="project" value="UniProtKB-ARBA"/>
</dbReference>
<name>A0AAW1KGS1_POPJA</name>
<evidence type="ECO:0000256" key="3">
    <source>
        <dbReference type="ARBA" id="ARBA00022771"/>
    </source>
</evidence>
<evidence type="ECO:0000256" key="5">
    <source>
        <dbReference type="ARBA" id="ARBA00023015"/>
    </source>
</evidence>
<keyword evidence="3 9" id="KW-0863">Zinc-finger</keyword>
<dbReference type="SUPFAM" id="SSF53098">
    <property type="entry name" value="Ribonuclease H-like"/>
    <property type="match status" value="1"/>
</dbReference>
<evidence type="ECO:0000259" key="10">
    <source>
        <dbReference type="PROSITE" id="PS50808"/>
    </source>
</evidence>
<feature type="domain" description="BED-type" evidence="10">
    <location>
        <begin position="142"/>
        <end position="185"/>
    </location>
</feature>
<dbReference type="InterPro" id="IPR052035">
    <property type="entry name" value="ZnF_BED_domain_contain"/>
</dbReference>
<comment type="subcellular location">
    <subcellularLocation>
        <location evidence="1">Nucleus</location>
    </subcellularLocation>
</comment>
<dbReference type="GO" id="GO:0046983">
    <property type="term" value="F:protein dimerization activity"/>
    <property type="evidence" value="ECO:0007669"/>
    <property type="project" value="InterPro"/>
</dbReference>
<evidence type="ECO:0000313" key="11">
    <source>
        <dbReference type="EMBL" id="KAK9718682.1"/>
    </source>
</evidence>
<dbReference type="Pfam" id="PF02892">
    <property type="entry name" value="zf-BED"/>
    <property type="match status" value="2"/>
</dbReference>
<dbReference type="GO" id="GO:0008270">
    <property type="term" value="F:zinc ion binding"/>
    <property type="evidence" value="ECO:0007669"/>
    <property type="project" value="UniProtKB-KW"/>
</dbReference>
<evidence type="ECO:0000313" key="12">
    <source>
        <dbReference type="Proteomes" id="UP001458880"/>
    </source>
</evidence>
<proteinExistence type="predicted"/>
<dbReference type="InterPro" id="IPR036236">
    <property type="entry name" value="Znf_C2H2_sf"/>
</dbReference>
<evidence type="ECO:0000256" key="2">
    <source>
        <dbReference type="ARBA" id="ARBA00022723"/>
    </source>
</evidence>
<keyword evidence="12" id="KW-1185">Reference proteome</keyword>
<dbReference type="SMART" id="SM00614">
    <property type="entry name" value="ZnF_BED"/>
    <property type="match status" value="2"/>
</dbReference>
<sequence>MHRKTSEIWQYCTVLDRTHAKCTICKQRLSYKSSITNIKRHLARKHPEVCQYVAENNQYHVETIEIKPGTSDSEGATCTYDVNESTENECNLDGPGEILTTTCGTFRFHIVPKSRVEANMDESTERVVETSPIQAERETRKLKTSDVWHHCTPINKDYAKCNKCEAVLSYRTSITNIKKHLVRKHNFDYPACQPTKTTHKTNYIAYAQVDDQQPSTSEAEIDISVTKTEPMCDESSPAFHHTYSKKRDSQSLNTKSRMDHKFLDIFVKDYQPCRIVEDLGFRSFVKSLNSSYVLPSKQQILKTLTLAYGKCLSDMKEHAQSIKECCLTTESWTSEFSDSFLSVTVHFIDEEFTMKSILLECIQICASTDVTKELQRITEEWDITQKILLVVSDNDTNVQNAALELQLNHFGCFAHTINFVVQDALSSIDFLLEKVKSVVIYFKMNSEANSKLLICQANIEDRVGLKKLIQDDGRWISELRMLERFLELEEGIKQTSLLYQDMNVSQLTEEDWTMTRELCQVLKPFETVANFISSDKYTNASLVIVLTKELDDALEEMRLNNFSQTINDIILKLKSSLQEQLGSVESAEALALCTYLDPRFKNLGFSSAEVADATKLHLVELLSNKITDQTINIDANEIKEEPSSSFSIWQSFKKRVNECKQPGNSKSKAVIEVERYLEDELTDQQKNPLEWWRESRGIYPCMSVIAQEIMCVLGTAVPSDRMFTRSGFALNLRRNCLSSDEVRILTFLNSNYALFGRKNFDI</sequence>
<dbReference type="GO" id="GO:0005634">
    <property type="term" value="C:nucleus"/>
    <property type="evidence" value="ECO:0007669"/>
    <property type="project" value="UniProtKB-SubCell"/>
</dbReference>
<comment type="caution">
    <text evidence="11">The sequence shown here is derived from an EMBL/GenBank/DDBJ whole genome shotgun (WGS) entry which is preliminary data.</text>
</comment>
<evidence type="ECO:0000256" key="9">
    <source>
        <dbReference type="PROSITE-ProRule" id="PRU00027"/>
    </source>
</evidence>
<evidence type="ECO:0000256" key="4">
    <source>
        <dbReference type="ARBA" id="ARBA00022833"/>
    </source>
</evidence>
<reference evidence="11 12" key="1">
    <citation type="journal article" date="2024" name="BMC Genomics">
        <title>De novo assembly and annotation of Popillia japonica's genome with initial clues to its potential as an invasive pest.</title>
        <authorList>
            <person name="Cucini C."/>
            <person name="Boschi S."/>
            <person name="Funari R."/>
            <person name="Cardaioli E."/>
            <person name="Iannotti N."/>
            <person name="Marturano G."/>
            <person name="Paoli F."/>
            <person name="Bruttini M."/>
            <person name="Carapelli A."/>
            <person name="Frati F."/>
            <person name="Nardi F."/>
        </authorList>
    </citation>
    <scope>NUCLEOTIDE SEQUENCE [LARGE SCALE GENOMIC DNA]</scope>
    <source>
        <strain evidence="11">DMR45628</strain>
    </source>
</reference>
<dbReference type="AlphaFoldDB" id="A0AAW1KGS1"/>
<dbReference type="Proteomes" id="UP001458880">
    <property type="component" value="Unassembled WGS sequence"/>
</dbReference>
<dbReference type="InterPro" id="IPR012337">
    <property type="entry name" value="RNaseH-like_sf"/>
</dbReference>
<accession>A0AAW1KGS1</accession>
<keyword evidence="4" id="KW-0862">Zinc</keyword>
<evidence type="ECO:0000256" key="7">
    <source>
        <dbReference type="ARBA" id="ARBA00023163"/>
    </source>
</evidence>
<keyword evidence="5" id="KW-0805">Transcription regulation</keyword>
<keyword evidence="2" id="KW-0479">Metal-binding</keyword>